<evidence type="ECO:0000259" key="1">
    <source>
        <dbReference type="PROSITE" id="PS50109"/>
    </source>
</evidence>
<dbReference type="Proteomes" id="UP000033423">
    <property type="component" value="Unassembled WGS sequence"/>
</dbReference>
<dbReference type="Pfam" id="PF07568">
    <property type="entry name" value="HisKA_2"/>
    <property type="match status" value="1"/>
</dbReference>
<name>A0A0F3GYJ5_9BACT</name>
<dbReference type="EMBL" id="LACI01000868">
    <property type="protein sequence ID" value="KJU85758.1"/>
    <property type="molecule type" value="Genomic_DNA"/>
</dbReference>
<dbReference type="InterPro" id="IPR011495">
    <property type="entry name" value="Sig_transdc_His_kin_sub2_dim/P"/>
</dbReference>
<evidence type="ECO:0000313" key="3">
    <source>
        <dbReference type="Proteomes" id="UP000033423"/>
    </source>
</evidence>
<evidence type="ECO:0000313" key="2">
    <source>
        <dbReference type="EMBL" id="KJU85758.1"/>
    </source>
</evidence>
<dbReference type="PROSITE" id="PS50109">
    <property type="entry name" value="HIS_KIN"/>
    <property type="match status" value="1"/>
</dbReference>
<dbReference type="SMART" id="SM00387">
    <property type="entry name" value="HATPase_c"/>
    <property type="match status" value="1"/>
</dbReference>
<dbReference type="AlphaFoldDB" id="A0A0F3GYJ5"/>
<dbReference type="GO" id="GO:0016301">
    <property type="term" value="F:kinase activity"/>
    <property type="evidence" value="ECO:0007669"/>
    <property type="project" value="UniProtKB-KW"/>
</dbReference>
<gene>
    <name evidence="2" type="ORF">MBAV_002051</name>
</gene>
<protein>
    <submittedName>
        <fullName evidence="2">Signal transduction histidine kinase, subgroup 2</fullName>
    </submittedName>
</protein>
<dbReference type="Pfam" id="PF02518">
    <property type="entry name" value="HATPase_c"/>
    <property type="match status" value="1"/>
</dbReference>
<dbReference type="SUPFAM" id="SSF55874">
    <property type="entry name" value="ATPase domain of HSP90 chaperone/DNA topoisomerase II/histidine kinase"/>
    <property type="match status" value="1"/>
</dbReference>
<sequence>MLIGEVHHRVKNNLTIVSSLLKLQAYSIKDEESLNIFKEAENRIKSIAYVHEMLYRSEDLASVDFNGYIHKLVNAIYDTYKANLSNITFNLDIKKVSLGIDMAVPFGLLINELLTNAVKYAFPDERQGEIFIRLQEDTDGNIELIVRDNGVGIPQEIDIRNTRTMGFQLIAGIAEIQLGGKIELNTAETTEMKVQFKVPNKGANL</sequence>
<dbReference type="Gene3D" id="3.30.565.10">
    <property type="entry name" value="Histidine kinase-like ATPase, C-terminal domain"/>
    <property type="match status" value="1"/>
</dbReference>
<comment type="caution">
    <text evidence="2">The sequence shown here is derived from an EMBL/GenBank/DDBJ whole genome shotgun (WGS) entry which is preliminary data.</text>
</comment>
<reference evidence="2 3" key="1">
    <citation type="submission" date="2015-02" db="EMBL/GenBank/DDBJ databases">
        <title>Single-cell genomics of uncultivated deep-branching MTB reveals a conserved set of magnetosome genes.</title>
        <authorList>
            <person name="Kolinko S."/>
            <person name="Richter M."/>
            <person name="Glockner F.O."/>
            <person name="Brachmann A."/>
            <person name="Schuler D."/>
        </authorList>
    </citation>
    <scope>NUCLEOTIDE SEQUENCE [LARGE SCALE GENOMIC DNA]</scope>
    <source>
        <strain evidence="2">TM-1</strain>
    </source>
</reference>
<organism evidence="2 3">
    <name type="scientific">Candidatus Magnetobacterium bavaricum</name>
    <dbReference type="NCBI Taxonomy" id="29290"/>
    <lineage>
        <taxon>Bacteria</taxon>
        <taxon>Pseudomonadati</taxon>
        <taxon>Nitrospirota</taxon>
        <taxon>Thermodesulfovibrionia</taxon>
        <taxon>Thermodesulfovibrionales</taxon>
        <taxon>Candidatus Magnetobacteriaceae</taxon>
        <taxon>Candidatus Magnetobacterium</taxon>
    </lineage>
</organism>
<feature type="domain" description="Histidine kinase" evidence="1">
    <location>
        <begin position="5"/>
        <end position="200"/>
    </location>
</feature>
<accession>A0A0F3GYJ5</accession>
<keyword evidence="2" id="KW-0808">Transferase</keyword>
<dbReference type="PANTHER" id="PTHR43065">
    <property type="entry name" value="SENSOR HISTIDINE KINASE"/>
    <property type="match status" value="1"/>
</dbReference>
<dbReference type="InterPro" id="IPR005467">
    <property type="entry name" value="His_kinase_dom"/>
</dbReference>
<proteinExistence type="predicted"/>
<dbReference type="Gene3D" id="3.30.450.20">
    <property type="entry name" value="PAS domain"/>
    <property type="match status" value="1"/>
</dbReference>
<dbReference type="InterPro" id="IPR003594">
    <property type="entry name" value="HATPase_dom"/>
</dbReference>
<keyword evidence="3" id="KW-1185">Reference proteome</keyword>
<dbReference type="InterPro" id="IPR036890">
    <property type="entry name" value="HATPase_C_sf"/>
</dbReference>
<dbReference type="PANTHER" id="PTHR43065:SF23">
    <property type="entry name" value="SENSOR HISTIDINE KINASE PDTAS"/>
    <property type="match status" value="1"/>
</dbReference>
<keyword evidence="2" id="KW-0418">Kinase</keyword>